<dbReference type="Pfam" id="PF00990">
    <property type="entry name" value="GGDEF"/>
    <property type="match status" value="1"/>
</dbReference>
<feature type="transmembrane region" description="Helical" evidence="4">
    <location>
        <begin position="160"/>
        <end position="178"/>
    </location>
</feature>
<evidence type="ECO:0000256" key="2">
    <source>
        <dbReference type="ARBA" id="ARBA00034247"/>
    </source>
</evidence>
<dbReference type="InterPro" id="IPR029787">
    <property type="entry name" value="Nucleotide_cyclase"/>
</dbReference>
<feature type="region of interest" description="Disordered" evidence="3">
    <location>
        <begin position="395"/>
        <end position="422"/>
    </location>
</feature>
<dbReference type="CDD" id="cd01949">
    <property type="entry name" value="GGDEF"/>
    <property type="match status" value="1"/>
</dbReference>
<dbReference type="AlphaFoldDB" id="A9BUE2"/>
<evidence type="ECO:0000256" key="1">
    <source>
        <dbReference type="ARBA" id="ARBA00012528"/>
    </source>
</evidence>
<protein>
    <recommendedName>
        <fullName evidence="1">diguanylate cyclase</fullName>
        <ecNumber evidence="1">2.7.7.65</ecNumber>
    </recommendedName>
</protein>
<keyword evidence="4" id="KW-0472">Membrane</keyword>
<dbReference type="Proteomes" id="UP000000784">
    <property type="component" value="Chromosome"/>
</dbReference>
<dbReference type="eggNOG" id="COG2199">
    <property type="taxonomic scope" value="Bacteria"/>
</dbReference>
<sequence>MPSTLPTLDFFSMTAVVAINMMAMSAALPLAMGRRVSGAARHAQHFFLMQALAWILILIASRLPHGLMGRDLLSLGAAALAATAQWQMARALREWLGPRPMLLERGLIALCVLGPLGFALLLPQPALRTGWFSAVHGLCLMALAGLCLDPQRPVARSWRYLMCGVAAFMGLMLFVRSYLALATPFLPSFTADSGANQIFALLTTLSSTLLMVAVLVAWRDETSQQLRDLALQDMLTGLPNRRALLERAPAMLAHAQRHRQALALVMLDLDHFKHVNDEHGHAVGDQTLCLFARLLQQQLRSDEIAARWGGEEFCLLLYTTDDGVDTLCTRLQSALLQASRKVLGFEVRFSAGCAHAPQAWNGLCLELMLAPADAALYAAKRRGRDCWTQVRLSPVTASEEQGPQPSASIPEQAMAHGRTPGT</sequence>
<keyword evidence="4" id="KW-1133">Transmembrane helix</keyword>
<dbReference type="InterPro" id="IPR000160">
    <property type="entry name" value="GGDEF_dom"/>
</dbReference>
<dbReference type="EC" id="2.7.7.65" evidence="1"/>
<dbReference type="PROSITE" id="PS50887">
    <property type="entry name" value="GGDEF"/>
    <property type="match status" value="1"/>
</dbReference>
<reference evidence="6 7" key="1">
    <citation type="journal article" date="2004" name="Appl. Environ. Microbiol.">
        <title>Mineralization of individual congeners of linear alkylbenzenesulfonate by defined pairs of heterotrophic bacteria.</title>
        <authorList>
            <person name="Schleheck D."/>
            <person name="Knepper T.P."/>
            <person name="Fischer K."/>
            <person name="Cook A.M."/>
        </authorList>
    </citation>
    <scope>NUCLEOTIDE SEQUENCE [LARGE SCALE GENOMIC DNA]</scope>
    <source>
        <strain evidence="7">DSM 14801 / SPH-1</strain>
    </source>
</reference>
<dbReference type="RefSeq" id="WP_012203131.1">
    <property type="nucleotide sequence ID" value="NC_010002.1"/>
</dbReference>
<dbReference type="EMBL" id="CP000884">
    <property type="protein sequence ID" value="ABX33845.1"/>
    <property type="molecule type" value="Genomic_DNA"/>
</dbReference>
<keyword evidence="4" id="KW-0812">Transmembrane</keyword>
<dbReference type="SUPFAM" id="SSF55073">
    <property type="entry name" value="Nucleotide cyclase"/>
    <property type="match status" value="1"/>
</dbReference>
<proteinExistence type="predicted"/>
<dbReference type="FunFam" id="3.30.70.270:FF:000001">
    <property type="entry name" value="Diguanylate cyclase domain protein"/>
    <property type="match status" value="1"/>
</dbReference>
<feature type="compositionally biased region" description="Polar residues" evidence="3">
    <location>
        <begin position="395"/>
        <end position="409"/>
    </location>
</feature>
<comment type="catalytic activity">
    <reaction evidence="2">
        <text>2 GTP = 3',3'-c-di-GMP + 2 diphosphate</text>
        <dbReference type="Rhea" id="RHEA:24898"/>
        <dbReference type="ChEBI" id="CHEBI:33019"/>
        <dbReference type="ChEBI" id="CHEBI:37565"/>
        <dbReference type="ChEBI" id="CHEBI:58805"/>
        <dbReference type="EC" id="2.7.7.65"/>
    </reaction>
</comment>
<evidence type="ECO:0000313" key="7">
    <source>
        <dbReference type="Proteomes" id="UP000000784"/>
    </source>
</evidence>
<dbReference type="InterPro" id="IPR043128">
    <property type="entry name" value="Rev_trsase/Diguanyl_cyclase"/>
</dbReference>
<dbReference type="PANTHER" id="PTHR45138:SF9">
    <property type="entry name" value="DIGUANYLATE CYCLASE DGCM-RELATED"/>
    <property type="match status" value="1"/>
</dbReference>
<dbReference type="PANTHER" id="PTHR45138">
    <property type="entry name" value="REGULATORY COMPONENTS OF SENSORY TRANSDUCTION SYSTEM"/>
    <property type="match status" value="1"/>
</dbReference>
<dbReference type="InterPro" id="IPR050469">
    <property type="entry name" value="Diguanylate_Cyclase"/>
</dbReference>
<evidence type="ECO:0000256" key="4">
    <source>
        <dbReference type="SAM" id="Phobius"/>
    </source>
</evidence>
<feature type="transmembrane region" description="Helical" evidence="4">
    <location>
        <begin position="198"/>
        <end position="218"/>
    </location>
</feature>
<evidence type="ECO:0000313" key="6">
    <source>
        <dbReference type="EMBL" id="ABX33845.1"/>
    </source>
</evidence>
<accession>A9BUE2</accession>
<gene>
    <name evidence="6" type="ordered locus">Daci_1200</name>
</gene>
<feature type="domain" description="GGDEF" evidence="5">
    <location>
        <begin position="260"/>
        <end position="392"/>
    </location>
</feature>
<dbReference type="HOGENOM" id="CLU_000445_11_1_4"/>
<feature type="transmembrane region" description="Helical" evidence="4">
    <location>
        <begin position="43"/>
        <end position="61"/>
    </location>
</feature>
<dbReference type="SMART" id="SM00267">
    <property type="entry name" value="GGDEF"/>
    <property type="match status" value="1"/>
</dbReference>
<evidence type="ECO:0000256" key="3">
    <source>
        <dbReference type="SAM" id="MobiDB-lite"/>
    </source>
</evidence>
<dbReference type="GO" id="GO:0005886">
    <property type="term" value="C:plasma membrane"/>
    <property type="evidence" value="ECO:0007669"/>
    <property type="project" value="TreeGrafter"/>
</dbReference>
<keyword evidence="7" id="KW-1185">Reference proteome</keyword>
<dbReference type="STRING" id="398578.Daci_1200"/>
<dbReference type="Gene3D" id="3.30.70.270">
    <property type="match status" value="1"/>
</dbReference>
<evidence type="ECO:0000259" key="5">
    <source>
        <dbReference type="PROSITE" id="PS50887"/>
    </source>
</evidence>
<name>A9BUE2_DELAS</name>
<dbReference type="NCBIfam" id="TIGR00254">
    <property type="entry name" value="GGDEF"/>
    <property type="match status" value="1"/>
</dbReference>
<reference evidence="7" key="2">
    <citation type="submission" date="2007-11" db="EMBL/GenBank/DDBJ databases">
        <title>Complete sequence of Delftia acidovorans DSM 14801 / SPH-1.</title>
        <authorList>
            <person name="Copeland A."/>
            <person name="Lucas S."/>
            <person name="Lapidus A."/>
            <person name="Barry K."/>
            <person name="Glavina del Rio T."/>
            <person name="Dalin E."/>
            <person name="Tice H."/>
            <person name="Pitluck S."/>
            <person name="Lowry S."/>
            <person name="Clum A."/>
            <person name="Schmutz J."/>
            <person name="Larimer F."/>
            <person name="Land M."/>
            <person name="Hauser L."/>
            <person name="Kyrpides N."/>
            <person name="Kim E."/>
            <person name="Schleheck D."/>
            <person name="Richardson P."/>
        </authorList>
    </citation>
    <scope>NUCLEOTIDE SEQUENCE [LARGE SCALE GENOMIC DNA]</scope>
    <source>
        <strain evidence="7">DSM 14801 / SPH-1</strain>
    </source>
</reference>
<dbReference type="GO" id="GO:1902201">
    <property type="term" value="P:negative regulation of bacterial-type flagellum-dependent cell motility"/>
    <property type="evidence" value="ECO:0007669"/>
    <property type="project" value="TreeGrafter"/>
</dbReference>
<dbReference type="GO" id="GO:0043709">
    <property type="term" value="P:cell adhesion involved in single-species biofilm formation"/>
    <property type="evidence" value="ECO:0007669"/>
    <property type="project" value="TreeGrafter"/>
</dbReference>
<dbReference type="KEGG" id="dac:Daci_1200"/>
<dbReference type="GO" id="GO:0052621">
    <property type="term" value="F:diguanylate cyclase activity"/>
    <property type="evidence" value="ECO:0007669"/>
    <property type="project" value="UniProtKB-EC"/>
</dbReference>
<feature type="transmembrane region" description="Helical" evidence="4">
    <location>
        <begin position="12"/>
        <end position="31"/>
    </location>
</feature>
<feature type="transmembrane region" description="Helical" evidence="4">
    <location>
        <begin position="130"/>
        <end position="148"/>
    </location>
</feature>
<organism evidence="6 7">
    <name type="scientific">Delftia acidovorans (strain DSM 14801 / SPH-1)</name>
    <dbReference type="NCBI Taxonomy" id="398578"/>
    <lineage>
        <taxon>Bacteria</taxon>
        <taxon>Pseudomonadati</taxon>
        <taxon>Pseudomonadota</taxon>
        <taxon>Betaproteobacteria</taxon>
        <taxon>Burkholderiales</taxon>
        <taxon>Comamonadaceae</taxon>
        <taxon>Delftia</taxon>
    </lineage>
</organism>
<dbReference type="GeneID" id="24116796"/>